<keyword evidence="3" id="KW-1185">Reference proteome</keyword>
<dbReference type="AlphaFoldDB" id="A0A9N9AG62"/>
<reference evidence="2" key="1">
    <citation type="submission" date="2021-06" db="EMBL/GenBank/DDBJ databases">
        <authorList>
            <person name="Kallberg Y."/>
            <person name="Tangrot J."/>
            <person name="Rosling A."/>
        </authorList>
    </citation>
    <scope>NUCLEOTIDE SEQUENCE</scope>
    <source>
        <strain evidence="2">BR232B</strain>
    </source>
</reference>
<proteinExistence type="predicted"/>
<feature type="domain" description="Protein kinase" evidence="1">
    <location>
        <begin position="339"/>
        <end position="417"/>
    </location>
</feature>
<dbReference type="Pfam" id="PF00069">
    <property type="entry name" value="Pkinase"/>
    <property type="match status" value="1"/>
</dbReference>
<comment type="caution">
    <text evidence="2">The sequence shown here is derived from an EMBL/GenBank/DDBJ whole genome shotgun (WGS) entry which is preliminary data.</text>
</comment>
<name>A0A9N9AG62_9GLOM</name>
<dbReference type="GO" id="GO:0004672">
    <property type="term" value="F:protein kinase activity"/>
    <property type="evidence" value="ECO:0007669"/>
    <property type="project" value="InterPro"/>
</dbReference>
<dbReference type="InterPro" id="IPR011009">
    <property type="entry name" value="Kinase-like_dom_sf"/>
</dbReference>
<dbReference type="EMBL" id="CAJVPI010000409">
    <property type="protein sequence ID" value="CAG8531330.1"/>
    <property type="molecule type" value="Genomic_DNA"/>
</dbReference>
<dbReference type="OrthoDB" id="4062651at2759"/>
<dbReference type="InterPro" id="IPR000719">
    <property type="entry name" value="Prot_kinase_dom"/>
</dbReference>
<evidence type="ECO:0000313" key="2">
    <source>
        <dbReference type="EMBL" id="CAG8531330.1"/>
    </source>
</evidence>
<protein>
    <submittedName>
        <fullName evidence="2">11009_t:CDS:1</fullName>
    </submittedName>
</protein>
<sequence length="454" mass="52157">MDLYSEISRLALTKGDKTALRRYFTKNSTHKTEAIAALSTCEDDDDRILLFHIFTDQYARPQVTSQLGKVKRPLEEQHENVTKVLKLDSPSSVAEHYDYTNEELELQTGHCAWTIELIEIMAKVYDVEDLRLQAFRDHTTSLTGQFSIVENEDKSKSDGILQTITTSGQIGLRVILAMKNEIGRGRSDPTIQAALSYAKYWAQPQRKHVRASCCCPSLLLAIAGPWVCVLGGIYTTKPVISPITDFIPLVPIPDERHFHRIARLFEAIRLAAQYLDNYYRTLSIVYNSTTQPLYPYPHQYVTESNTFSQRYNTYAHNLCAQERLAPRLFYVSKEKFGGWYMIIMEYVEGETLNTLQSDKTEYDNVLKCVRKAIHILHCKDIVFGDLRKSNIMVMNSDKGCHGMLIDFDWAGEHGKDRYTSKINPDIRWPTGVEGNAIMDKTHDLYWLDKLEENE</sequence>
<dbReference type="GO" id="GO:0005524">
    <property type="term" value="F:ATP binding"/>
    <property type="evidence" value="ECO:0007669"/>
    <property type="project" value="InterPro"/>
</dbReference>
<dbReference type="Gene3D" id="1.10.510.10">
    <property type="entry name" value="Transferase(Phosphotransferase) domain 1"/>
    <property type="match status" value="1"/>
</dbReference>
<dbReference type="Proteomes" id="UP000789739">
    <property type="component" value="Unassembled WGS sequence"/>
</dbReference>
<gene>
    <name evidence="2" type="ORF">PBRASI_LOCUS4125</name>
</gene>
<evidence type="ECO:0000313" key="3">
    <source>
        <dbReference type="Proteomes" id="UP000789739"/>
    </source>
</evidence>
<dbReference type="SUPFAM" id="SSF56112">
    <property type="entry name" value="Protein kinase-like (PK-like)"/>
    <property type="match status" value="1"/>
</dbReference>
<accession>A0A9N9AG62</accession>
<evidence type="ECO:0000259" key="1">
    <source>
        <dbReference type="Pfam" id="PF00069"/>
    </source>
</evidence>
<organism evidence="2 3">
    <name type="scientific">Paraglomus brasilianum</name>
    <dbReference type="NCBI Taxonomy" id="144538"/>
    <lineage>
        <taxon>Eukaryota</taxon>
        <taxon>Fungi</taxon>
        <taxon>Fungi incertae sedis</taxon>
        <taxon>Mucoromycota</taxon>
        <taxon>Glomeromycotina</taxon>
        <taxon>Glomeromycetes</taxon>
        <taxon>Paraglomerales</taxon>
        <taxon>Paraglomeraceae</taxon>
        <taxon>Paraglomus</taxon>
    </lineage>
</organism>